<sequence length="132" mass="15182">MKFPHILRPKEDMPLPEGWEYLRKKIKKKDPLTPQEKEVLYAWSGVDNLGLFIFCAGIIFCGVVSALVPSGLRKQSIAVQMTENWVNENAEFLKGSKMEHVLDRYELTAETQEKLQSSQKKSAQLLEEESNR</sequence>
<keyword evidence="4" id="KW-1185">Reference proteome</keyword>
<evidence type="ECO:0000313" key="4">
    <source>
        <dbReference type="Proteomes" id="UP000023152"/>
    </source>
</evidence>
<keyword evidence="2" id="KW-1133">Transmembrane helix</keyword>
<dbReference type="AlphaFoldDB" id="X6NBH8"/>
<accession>X6NBH8</accession>
<evidence type="ECO:0000256" key="2">
    <source>
        <dbReference type="SAM" id="Phobius"/>
    </source>
</evidence>
<organism evidence="3 4">
    <name type="scientific">Reticulomyxa filosa</name>
    <dbReference type="NCBI Taxonomy" id="46433"/>
    <lineage>
        <taxon>Eukaryota</taxon>
        <taxon>Sar</taxon>
        <taxon>Rhizaria</taxon>
        <taxon>Retaria</taxon>
        <taxon>Foraminifera</taxon>
        <taxon>Monothalamids</taxon>
        <taxon>Reticulomyxidae</taxon>
        <taxon>Reticulomyxa</taxon>
    </lineage>
</organism>
<proteinExistence type="predicted"/>
<feature type="transmembrane region" description="Helical" evidence="2">
    <location>
        <begin position="49"/>
        <end position="68"/>
    </location>
</feature>
<evidence type="ECO:0000313" key="3">
    <source>
        <dbReference type="EMBL" id="ETO23129.1"/>
    </source>
</evidence>
<protein>
    <submittedName>
        <fullName evidence="3">Uncharacterized protein</fullName>
    </submittedName>
</protein>
<gene>
    <name evidence="3" type="ORF">RFI_14055</name>
</gene>
<reference evidence="3 4" key="1">
    <citation type="journal article" date="2013" name="Curr. Biol.">
        <title>The Genome of the Foraminiferan Reticulomyxa filosa.</title>
        <authorList>
            <person name="Glockner G."/>
            <person name="Hulsmann N."/>
            <person name="Schleicher M."/>
            <person name="Noegel A.A."/>
            <person name="Eichinger L."/>
            <person name="Gallinger C."/>
            <person name="Pawlowski J."/>
            <person name="Sierra R."/>
            <person name="Euteneuer U."/>
            <person name="Pillet L."/>
            <person name="Moustafa A."/>
            <person name="Platzer M."/>
            <person name="Groth M."/>
            <person name="Szafranski K."/>
            <person name="Schliwa M."/>
        </authorList>
    </citation>
    <scope>NUCLEOTIDE SEQUENCE [LARGE SCALE GENOMIC DNA]</scope>
</reference>
<dbReference type="EMBL" id="ASPP01010184">
    <property type="protein sequence ID" value="ETO23129.1"/>
    <property type="molecule type" value="Genomic_DNA"/>
</dbReference>
<evidence type="ECO:0000256" key="1">
    <source>
        <dbReference type="SAM" id="MobiDB-lite"/>
    </source>
</evidence>
<keyword evidence="2" id="KW-0812">Transmembrane</keyword>
<feature type="region of interest" description="Disordered" evidence="1">
    <location>
        <begin position="113"/>
        <end position="132"/>
    </location>
</feature>
<keyword evidence="2" id="KW-0472">Membrane</keyword>
<name>X6NBH8_RETFI</name>
<comment type="caution">
    <text evidence="3">The sequence shown here is derived from an EMBL/GenBank/DDBJ whole genome shotgun (WGS) entry which is preliminary data.</text>
</comment>
<dbReference type="Proteomes" id="UP000023152">
    <property type="component" value="Unassembled WGS sequence"/>
</dbReference>